<evidence type="ECO:0000256" key="6">
    <source>
        <dbReference type="ARBA" id="ARBA00022839"/>
    </source>
</evidence>
<dbReference type="InterPro" id="IPR038726">
    <property type="entry name" value="PDDEXK_AddAB-type"/>
</dbReference>
<accession>A0A7W8D0M6</accession>
<dbReference type="GO" id="GO:0004386">
    <property type="term" value="F:helicase activity"/>
    <property type="evidence" value="ECO:0007669"/>
    <property type="project" value="UniProtKB-KW"/>
</dbReference>
<evidence type="ECO:0000313" key="11">
    <source>
        <dbReference type="EMBL" id="MBB5183380.1"/>
    </source>
</evidence>
<evidence type="ECO:0000259" key="10">
    <source>
        <dbReference type="Pfam" id="PF12705"/>
    </source>
</evidence>
<evidence type="ECO:0000256" key="7">
    <source>
        <dbReference type="ARBA" id="ARBA00022840"/>
    </source>
</evidence>
<dbReference type="SUPFAM" id="SSF52540">
    <property type="entry name" value="P-loop containing nucleoside triphosphate hydrolases"/>
    <property type="match status" value="1"/>
</dbReference>
<protein>
    <submittedName>
        <fullName evidence="11">RecB family exonuclease</fullName>
    </submittedName>
</protein>
<sequence>MKIPEHSTIIAPASLHLALYQKILAQYGGTFNIEVITLSAFLQRYAQQPEYSDFEQIYRFREALQAIDPENVFSTSRKDPAFLRACLNFLKDAQYEGIDTFPDDTKKEQDLKSILDILNTIDLPEKTESELIYPNLDSVYILPQEYGTADRRRIRRLIDAGAHWLGNNTAPIKAYYSAANARRQAQLAADLIIQNDWEAEDIFIALSDPKDLAVLTQMLENRGIPYTALSAHKDVQAAKQWAALLRWIRQPDEKQFRQLLHALYPSDLFLEEVLDQFPETFPDFEKTLPPYEENVFIDEFSYARLQDLTARARDWRKTHPLNWDIHHLDQAAADIQAILPATDDNRRCFARIETLIQEAMPYLHEPEDLDPLIDAVENISDAGMPSTISGVLIGTRSQISSLRPITFLLGATAARFPAYQQYTGIFNEAYYAKTSLPALADRLEEQRQQLFHVLSQPEQFIAIVPEYDYQSAELQPSSELEHWMGQTAHFVSLHEYDTYSPPAFTLSQKTAEELFFPDHSLHGSVSRFETFANCPLKHYLQYGLRLREERDQTDLRIRGSLLHRILEQTAKVYGSHYAEITEKELQTFVDHEFEWVLQTFPSSAYWLTAQKNEVMSDLTAIFTQLAAFESEWHMRIDAQEHKIRQTIVKDGYTISFTGYIDRIDASETSFCVFDYKTGSRTLRKADFESGRSLQLAVYTVAYQQECGKLPVGAFYITLSTSPEEEIGVKSSYNSKKNIWQPVEEASLQEKFRMSFTANGWTFQDLSTYADNVNRFKSSKGLPSFETMRSQQEEILSSIGDEIRTGNIKPDHAAGACTFCPYRPICRNAEQEVSKPSRLKEE</sequence>
<evidence type="ECO:0000256" key="9">
    <source>
        <dbReference type="ARBA" id="ARBA00023204"/>
    </source>
</evidence>
<dbReference type="GO" id="GO:0005524">
    <property type="term" value="F:ATP binding"/>
    <property type="evidence" value="ECO:0007669"/>
    <property type="project" value="UniProtKB-KW"/>
</dbReference>
<evidence type="ECO:0000256" key="1">
    <source>
        <dbReference type="ARBA" id="ARBA00022722"/>
    </source>
</evidence>
<dbReference type="InterPro" id="IPR011335">
    <property type="entry name" value="Restrct_endonuc-II-like"/>
</dbReference>
<evidence type="ECO:0000256" key="4">
    <source>
        <dbReference type="ARBA" id="ARBA00022801"/>
    </source>
</evidence>
<keyword evidence="3" id="KW-0227">DNA damage</keyword>
<dbReference type="GO" id="GO:0004527">
    <property type="term" value="F:exonuclease activity"/>
    <property type="evidence" value="ECO:0007669"/>
    <property type="project" value="UniProtKB-KW"/>
</dbReference>
<dbReference type="Pfam" id="PF12705">
    <property type="entry name" value="PDDEXK_1"/>
    <property type="match status" value="1"/>
</dbReference>
<evidence type="ECO:0000256" key="5">
    <source>
        <dbReference type="ARBA" id="ARBA00022806"/>
    </source>
</evidence>
<dbReference type="Gene3D" id="3.90.320.10">
    <property type="match status" value="1"/>
</dbReference>
<dbReference type="GO" id="GO:0006281">
    <property type="term" value="P:DNA repair"/>
    <property type="evidence" value="ECO:0007669"/>
    <property type="project" value="UniProtKB-KW"/>
</dbReference>
<keyword evidence="7" id="KW-0067">ATP-binding</keyword>
<keyword evidence="8" id="KW-0238">DNA-binding</keyword>
<keyword evidence="12" id="KW-1185">Reference proteome</keyword>
<proteinExistence type="predicted"/>
<evidence type="ECO:0000313" key="12">
    <source>
        <dbReference type="Proteomes" id="UP000539953"/>
    </source>
</evidence>
<keyword evidence="2" id="KW-0547">Nucleotide-binding</keyword>
<dbReference type="EMBL" id="JACHHK010000005">
    <property type="protein sequence ID" value="MBB5183380.1"/>
    <property type="molecule type" value="Genomic_DNA"/>
</dbReference>
<keyword evidence="1" id="KW-0540">Nuclease</keyword>
<organism evidence="11 12">
    <name type="scientific">Catenisphaera adipataccumulans</name>
    <dbReference type="NCBI Taxonomy" id="700500"/>
    <lineage>
        <taxon>Bacteria</taxon>
        <taxon>Bacillati</taxon>
        <taxon>Bacillota</taxon>
        <taxon>Erysipelotrichia</taxon>
        <taxon>Erysipelotrichales</taxon>
        <taxon>Erysipelotrichaceae</taxon>
        <taxon>Catenisphaera</taxon>
    </lineage>
</organism>
<keyword evidence="5" id="KW-0347">Helicase</keyword>
<keyword evidence="6 11" id="KW-0269">Exonuclease</keyword>
<keyword evidence="4" id="KW-0378">Hydrolase</keyword>
<gene>
    <name evidence="11" type="ORF">HNQ47_001402</name>
</gene>
<dbReference type="RefSeq" id="WP_183328674.1">
    <property type="nucleotide sequence ID" value="NZ_JACHHK010000005.1"/>
</dbReference>
<dbReference type="AlphaFoldDB" id="A0A7W8D0M6"/>
<reference evidence="11 12" key="1">
    <citation type="submission" date="2020-08" db="EMBL/GenBank/DDBJ databases">
        <title>Genomic Encyclopedia of Type Strains, Phase IV (KMG-IV): sequencing the most valuable type-strain genomes for metagenomic binning, comparative biology and taxonomic classification.</title>
        <authorList>
            <person name="Goeker M."/>
        </authorList>
    </citation>
    <scope>NUCLEOTIDE SEQUENCE [LARGE SCALE GENOMIC DNA]</scope>
    <source>
        <strain evidence="11 12">DSM 25799</strain>
    </source>
</reference>
<dbReference type="InterPro" id="IPR027417">
    <property type="entry name" value="P-loop_NTPase"/>
</dbReference>
<evidence type="ECO:0000256" key="3">
    <source>
        <dbReference type="ARBA" id="ARBA00022763"/>
    </source>
</evidence>
<dbReference type="SUPFAM" id="SSF52980">
    <property type="entry name" value="Restriction endonuclease-like"/>
    <property type="match status" value="1"/>
</dbReference>
<dbReference type="Proteomes" id="UP000539953">
    <property type="component" value="Unassembled WGS sequence"/>
</dbReference>
<evidence type="ECO:0000256" key="8">
    <source>
        <dbReference type="ARBA" id="ARBA00023125"/>
    </source>
</evidence>
<dbReference type="InterPro" id="IPR011604">
    <property type="entry name" value="PDDEXK-like_dom_sf"/>
</dbReference>
<dbReference type="GO" id="GO:0003677">
    <property type="term" value="F:DNA binding"/>
    <property type="evidence" value="ECO:0007669"/>
    <property type="project" value="UniProtKB-KW"/>
</dbReference>
<evidence type="ECO:0000256" key="2">
    <source>
        <dbReference type="ARBA" id="ARBA00022741"/>
    </source>
</evidence>
<keyword evidence="9" id="KW-0234">DNA repair</keyword>
<name>A0A7W8D0M6_9FIRM</name>
<comment type="caution">
    <text evidence="11">The sequence shown here is derived from an EMBL/GenBank/DDBJ whole genome shotgun (WGS) entry which is preliminary data.</text>
</comment>
<feature type="domain" description="PD-(D/E)XK endonuclease-like" evidence="10">
    <location>
        <begin position="524"/>
        <end position="826"/>
    </location>
</feature>